<dbReference type="RefSeq" id="WP_025800831.1">
    <property type="nucleotide sequence ID" value="NZ_CP009706.1"/>
</dbReference>
<dbReference type="Gene3D" id="1.10.260.40">
    <property type="entry name" value="lambda repressor-like DNA-binding domains"/>
    <property type="match status" value="1"/>
</dbReference>
<dbReference type="SUPFAM" id="SSF47413">
    <property type="entry name" value="lambda repressor-like DNA-binding domains"/>
    <property type="match status" value="1"/>
</dbReference>
<organism evidence="2 3">
    <name type="scientific">Hafnia alvei FB1</name>
    <dbReference type="NCBI Taxonomy" id="1453496"/>
    <lineage>
        <taxon>Bacteria</taxon>
        <taxon>Pseudomonadati</taxon>
        <taxon>Pseudomonadota</taxon>
        <taxon>Gammaproteobacteria</taxon>
        <taxon>Enterobacterales</taxon>
        <taxon>Hafniaceae</taxon>
        <taxon>Hafnia</taxon>
    </lineage>
</organism>
<name>A0A097R0L2_HAFAL</name>
<dbReference type="InterPro" id="IPR001387">
    <property type="entry name" value="Cro/C1-type_HTH"/>
</dbReference>
<gene>
    <name evidence="2" type="ORF">AT03_07575</name>
</gene>
<dbReference type="InterPro" id="IPR010982">
    <property type="entry name" value="Lambda_DNA-bd_dom_sf"/>
</dbReference>
<sequence length="109" mass="11983">MKNNLEVEAGGDSVYEDLQYANAEEMQVKAQLAAIIAELLQERGLSQTEAAVMLGMTQPKLSNLLRGQFRGISEFKMLSCLMCLGGQINIQVKKPRLKTTRGHLTVSVS</sequence>
<evidence type="ECO:0000259" key="1">
    <source>
        <dbReference type="PROSITE" id="PS50943"/>
    </source>
</evidence>
<evidence type="ECO:0000313" key="2">
    <source>
        <dbReference type="EMBL" id="AIU72256.1"/>
    </source>
</evidence>
<dbReference type="HOGENOM" id="CLU_163934_0_0_6"/>
<dbReference type="CDD" id="cd00093">
    <property type="entry name" value="HTH_XRE"/>
    <property type="match status" value="1"/>
</dbReference>
<proteinExistence type="predicted"/>
<reference evidence="2 3" key="1">
    <citation type="journal article" date="2014" name="Gut Pathog.">
        <title>Gene clusters of Hafnia alvei strain FB1 important in survival and pathogenesis: a draft genome perspective.</title>
        <authorList>
            <person name="Tan J.Y."/>
            <person name="Yin W.F."/>
            <person name="Chan K.G."/>
        </authorList>
    </citation>
    <scope>NUCLEOTIDE SEQUENCE [LARGE SCALE GENOMIC DNA]</scope>
    <source>
        <strain evidence="2 3">FB1</strain>
    </source>
</reference>
<dbReference type="eggNOG" id="COG5606">
    <property type="taxonomic scope" value="Bacteria"/>
</dbReference>
<dbReference type="Pfam" id="PF13744">
    <property type="entry name" value="HTH_37"/>
    <property type="match status" value="1"/>
</dbReference>
<dbReference type="InterPro" id="IPR039554">
    <property type="entry name" value="HigA2-like_HTH"/>
</dbReference>
<feature type="domain" description="HTH cro/C1-type" evidence="1">
    <location>
        <begin position="36"/>
        <end position="68"/>
    </location>
</feature>
<dbReference type="PATRIC" id="fig|1453496.5.peg.1504"/>
<dbReference type="Proteomes" id="UP000029986">
    <property type="component" value="Chromosome"/>
</dbReference>
<dbReference type="SMART" id="SM00530">
    <property type="entry name" value="HTH_XRE"/>
    <property type="match status" value="1"/>
</dbReference>
<evidence type="ECO:0000313" key="3">
    <source>
        <dbReference type="Proteomes" id="UP000029986"/>
    </source>
</evidence>
<protein>
    <submittedName>
        <fullName evidence="2">XRE family transcriptional regulator</fullName>
    </submittedName>
</protein>
<dbReference type="PROSITE" id="PS50943">
    <property type="entry name" value="HTH_CROC1"/>
    <property type="match status" value="1"/>
</dbReference>
<dbReference type="AlphaFoldDB" id="A0A097R0L2"/>
<accession>A0A097R0L2</accession>
<dbReference type="EMBL" id="CP009706">
    <property type="protein sequence ID" value="AIU72256.1"/>
    <property type="molecule type" value="Genomic_DNA"/>
</dbReference>
<dbReference type="GO" id="GO:0003677">
    <property type="term" value="F:DNA binding"/>
    <property type="evidence" value="ECO:0007669"/>
    <property type="project" value="InterPro"/>
</dbReference>
<dbReference type="OrthoDB" id="129377at2"/>
<dbReference type="KEGG" id="hav:AT03_07575"/>
<keyword evidence="3" id="KW-1185">Reference proteome</keyword>